<dbReference type="Pfam" id="PF19086">
    <property type="entry name" value="Terpene_syn_C_2"/>
    <property type="match status" value="1"/>
</dbReference>
<protein>
    <recommendedName>
        <fullName evidence="4">Terpene synthase</fullName>
        <ecNumber evidence="4">4.2.3.-</ecNumber>
    </recommendedName>
</protein>
<comment type="cofactor">
    <cofactor evidence="1 4">
        <name>Mg(2+)</name>
        <dbReference type="ChEBI" id="CHEBI:18420"/>
    </cofactor>
</comment>
<name>A0ABR1SKA2_9PEZI</name>
<evidence type="ECO:0000256" key="1">
    <source>
        <dbReference type="ARBA" id="ARBA00001946"/>
    </source>
</evidence>
<organism evidence="6 7">
    <name type="scientific">Apiospora marii</name>
    <dbReference type="NCBI Taxonomy" id="335849"/>
    <lineage>
        <taxon>Eukaryota</taxon>
        <taxon>Fungi</taxon>
        <taxon>Dikarya</taxon>
        <taxon>Ascomycota</taxon>
        <taxon>Pezizomycotina</taxon>
        <taxon>Sordariomycetes</taxon>
        <taxon>Xylariomycetidae</taxon>
        <taxon>Amphisphaeriales</taxon>
        <taxon>Apiosporaceae</taxon>
        <taxon>Apiospora</taxon>
    </lineage>
</organism>
<dbReference type="PANTHER" id="PTHR35201:SF4">
    <property type="entry name" value="BETA-PINACENE SYNTHASE-RELATED"/>
    <property type="match status" value="1"/>
</dbReference>
<dbReference type="InterPro" id="IPR034686">
    <property type="entry name" value="Terpene_cyclase-like_2"/>
</dbReference>
<dbReference type="Gene3D" id="1.10.600.10">
    <property type="entry name" value="Farnesyl Diphosphate Synthase"/>
    <property type="match status" value="1"/>
</dbReference>
<accession>A0ABR1SKA2</accession>
<dbReference type="SUPFAM" id="SSF48576">
    <property type="entry name" value="Terpenoid synthases"/>
    <property type="match status" value="1"/>
</dbReference>
<keyword evidence="3 4" id="KW-0460">Magnesium</keyword>
<dbReference type="EMBL" id="JAQQWI010000006">
    <property type="protein sequence ID" value="KAK8033933.1"/>
    <property type="molecule type" value="Genomic_DNA"/>
</dbReference>
<evidence type="ECO:0000256" key="5">
    <source>
        <dbReference type="SAM" id="MobiDB-lite"/>
    </source>
</evidence>
<evidence type="ECO:0000256" key="3">
    <source>
        <dbReference type="ARBA" id="ARBA00022842"/>
    </source>
</evidence>
<dbReference type="PANTHER" id="PTHR35201">
    <property type="entry name" value="TERPENE SYNTHASE"/>
    <property type="match status" value="1"/>
</dbReference>
<feature type="compositionally biased region" description="Low complexity" evidence="5">
    <location>
        <begin position="146"/>
        <end position="156"/>
    </location>
</feature>
<comment type="similarity">
    <text evidence="2 4">Belongs to the terpene synthase family.</text>
</comment>
<keyword evidence="4" id="KW-0456">Lyase</keyword>
<keyword evidence="4" id="KW-0479">Metal-binding</keyword>
<dbReference type="EC" id="4.2.3.-" evidence="4"/>
<dbReference type="InterPro" id="IPR008949">
    <property type="entry name" value="Isoprenoid_synthase_dom_sf"/>
</dbReference>
<dbReference type="Proteomes" id="UP001396898">
    <property type="component" value="Unassembled WGS sequence"/>
</dbReference>
<keyword evidence="7" id="KW-1185">Reference proteome</keyword>
<sequence length="400" mass="44874">MRKNSMGSHDYVQTLKGQKLRFPDFDRLLDGWPRGISPHYEDVKQIHDKELEQLLGTGTKRLETLIAAECSLNAATWWPNSSFDAIRFASHLVAWLYVWDNETDSPEFNPEVCLNWDAGQRFRAETLDHIRAYLSDDNDSDDSDDSNSNSNSNSSNGHSSTTLRAETISSALGSFNPVGEPAAFRMTRGQRQLFLQELVRYVVATGEEQRSELSGVAPTIHDYLPVRMGTSGVESIAVCIECVLGRPSTLLQLESKADPASSFHRYMVNVDLGDELRADPDVQTIFAETNCIISLMNDAFSLQRELQFPFYNNAVAVLYHEHQDLQAAVDQTYELVKGSVARLNASAARLLEHHPDRRADLEAFITGAQTMCTGNIEWSIRNKRYNLGFTRCDGTAEIVI</sequence>
<reference evidence="6 7" key="1">
    <citation type="submission" date="2023-01" db="EMBL/GenBank/DDBJ databases">
        <title>Analysis of 21 Apiospora genomes using comparative genomics revels a genus with tremendous synthesis potential of carbohydrate active enzymes and secondary metabolites.</title>
        <authorList>
            <person name="Sorensen T."/>
        </authorList>
    </citation>
    <scope>NUCLEOTIDE SEQUENCE [LARGE SCALE GENOMIC DNA]</scope>
    <source>
        <strain evidence="6 7">CBS 20057</strain>
    </source>
</reference>
<feature type="compositionally biased region" description="Acidic residues" evidence="5">
    <location>
        <begin position="136"/>
        <end position="145"/>
    </location>
</feature>
<gene>
    <name evidence="6" type="ORF">PG991_003331</name>
</gene>
<evidence type="ECO:0000313" key="6">
    <source>
        <dbReference type="EMBL" id="KAK8033933.1"/>
    </source>
</evidence>
<evidence type="ECO:0000256" key="4">
    <source>
        <dbReference type="RuleBase" id="RU366034"/>
    </source>
</evidence>
<comment type="caution">
    <text evidence="6">The sequence shown here is derived from an EMBL/GenBank/DDBJ whole genome shotgun (WGS) entry which is preliminary data.</text>
</comment>
<feature type="region of interest" description="Disordered" evidence="5">
    <location>
        <begin position="135"/>
        <end position="162"/>
    </location>
</feature>
<proteinExistence type="inferred from homology"/>
<evidence type="ECO:0000256" key="2">
    <source>
        <dbReference type="ARBA" id="ARBA00006333"/>
    </source>
</evidence>
<dbReference type="SFLD" id="SFLDG01020">
    <property type="entry name" value="Terpene_Cyclase_Like_2"/>
    <property type="match status" value="1"/>
</dbReference>
<evidence type="ECO:0000313" key="7">
    <source>
        <dbReference type="Proteomes" id="UP001396898"/>
    </source>
</evidence>
<dbReference type="SFLD" id="SFLDS00005">
    <property type="entry name" value="Isoprenoid_Synthase_Type_I"/>
    <property type="match status" value="1"/>
</dbReference>